<dbReference type="GeneID" id="64347650"/>
<evidence type="ECO:0000313" key="1">
    <source>
        <dbReference type="EMBL" id="TDL43047.1"/>
    </source>
</evidence>
<gene>
    <name evidence="1" type="ORF">E2R59_09505</name>
</gene>
<reference evidence="1 2" key="1">
    <citation type="submission" date="2019-03" db="EMBL/GenBank/DDBJ databases">
        <title>Genome Sequencing and Assembly of Various Microbes Isolated from Partially Reclaimed Soil and Acid Mine Drainage (AMD) Site.</title>
        <authorList>
            <person name="Steinbock B."/>
            <person name="Bechtold R."/>
            <person name="Sevigny J.L."/>
            <person name="Thomas D."/>
            <person name="Cuthill L.R."/>
            <person name="Aveiro Johannsen E.J."/>
            <person name="Thomas K."/>
            <person name="Ghosh A."/>
        </authorList>
    </citation>
    <scope>NUCLEOTIDE SEQUENCE [LARGE SCALE GENOMIC DNA]</scope>
    <source>
        <strain evidence="1 2">S-A3</strain>
    </source>
</reference>
<evidence type="ECO:0008006" key="3">
    <source>
        <dbReference type="Google" id="ProtNLM"/>
    </source>
</evidence>
<accession>A0A4R5YFJ7</accession>
<evidence type="ECO:0000313" key="2">
    <source>
        <dbReference type="Proteomes" id="UP000295163"/>
    </source>
</evidence>
<protein>
    <recommendedName>
        <fullName evidence="3">CYTH domain-containing protein</fullName>
    </recommendedName>
</protein>
<organism evidence="1 2">
    <name type="scientific">Kocuria rosea</name>
    <name type="common">Deinococcus erythromyxa</name>
    <name type="synonym">Micrococcus rubens</name>
    <dbReference type="NCBI Taxonomy" id="1275"/>
    <lineage>
        <taxon>Bacteria</taxon>
        <taxon>Bacillati</taxon>
        <taxon>Actinomycetota</taxon>
        <taxon>Actinomycetes</taxon>
        <taxon>Micrococcales</taxon>
        <taxon>Micrococcaceae</taxon>
        <taxon>Kocuria</taxon>
    </lineage>
</organism>
<name>A0A4R5YFJ7_KOCRO</name>
<dbReference type="EMBL" id="SMZT01000003">
    <property type="protein sequence ID" value="TDL43047.1"/>
    <property type="molecule type" value="Genomic_DNA"/>
</dbReference>
<proteinExistence type="predicted"/>
<dbReference type="Proteomes" id="UP000295163">
    <property type="component" value="Unassembled WGS sequence"/>
</dbReference>
<dbReference type="RefSeq" id="WP_133410308.1">
    <property type="nucleotide sequence ID" value="NZ_SMZT01000003.1"/>
</dbReference>
<dbReference type="AlphaFoldDB" id="A0A4R5YFJ7"/>
<comment type="caution">
    <text evidence="1">The sequence shown here is derived from an EMBL/GenBank/DDBJ whole genome shotgun (WGS) entry which is preliminary data.</text>
</comment>
<sequence length="269" mass="29964">MPLEHPIEIKITVGGDPAESPPGTVDQAVQDLKLADGRARRIWFLEDLTPGLPQHLPMLETGQIFRVRLDEKKNGSWEADATVKLRPARRTQLPHPWDRAHSADGAKDETDGYEYRIEEDWAGTRRSLAASLKVDIAPDRLAPGHAPRDSRRGGVAPQEVFNEHHQQFLAACADRRVVLDALTALGPVEATRWKDVEVGKFTTMVERWTLEGLDFLELSIQLEAGSTEDPLDRLIAFSTAAAARGLNPFSRQETKTRRVLEHLAHRAGA</sequence>